<dbReference type="PRINTS" id="PR00619">
    <property type="entry name" value="GATAZNFINGER"/>
</dbReference>
<evidence type="ECO:0000313" key="12">
    <source>
        <dbReference type="EMBL" id="CAF1039813.1"/>
    </source>
</evidence>
<dbReference type="PANTHER" id="PTHR10071:SF281">
    <property type="entry name" value="BOX A-BINDING FACTOR-RELATED"/>
    <property type="match status" value="1"/>
</dbReference>
<accession>A0A814JT30</accession>
<feature type="compositionally biased region" description="Low complexity" evidence="10">
    <location>
        <begin position="33"/>
        <end position="49"/>
    </location>
</feature>
<dbReference type="SUPFAM" id="SSF57716">
    <property type="entry name" value="Glucocorticoid receptor-like (DNA-binding domain)"/>
    <property type="match status" value="2"/>
</dbReference>
<dbReference type="GO" id="GO:0000981">
    <property type="term" value="F:DNA-binding transcription factor activity, RNA polymerase II-specific"/>
    <property type="evidence" value="ECO:0007669"/>
    <property type="project" value="TreeGrafter"/>
</dbReference>
<protein>
    <recommendedName>
        <fullName evidence="11">GATA-type domain-containing protein</fullName>
    </recommendedName>
</protein>
<evidence type="ECO:0000256" key="7">
    <source>
        <dbReference type="ARBA" id="ARBA00023163"/>
    </source>
</evidence>
<gene>
    <name evidence="12" type="ORF">IZO911_LOCUS19727</name>
    <name evidence="13" type="ORF">KXQ929_LOCUS14965</name>
</gene>
<evidence type="ECO:0000256" key="8">
    <source>
        <dbReference type="ARBA" id="ARBA00023242"/>
    </source>
</evidence>
<dbReference type="Proteomes" id="UP000663860">
    <property type="component" value="Unassembled WGS sequence"/>
</dbReference>
<dbReference type="Proteomes" id="UP000663868">
    <property type="component" value="Unassembled WGS sequence"/>
</dbReference>
<sequence>MSTTWTKNHDKPLIKSIIKNENPDDDGEHSHFSNSSDTTSSSNNGQQTSINDPIYSESTTLKNLNLVSLNSSQQEQYTSANESTTFVGPFIRSDLQSYPEPIVYYGDGLIDSFQQNYPHLQQVLYSPPISSLHHSQHLSYDETNRPRTIVYDNGAIQTWPPNETQHYLSYPSTSIANLSELTHLQQHQTDPVHFWQDNSAGGPYLQYLDPSCLDTTHGHQCVNCGVVTTALWRHDETGHYLCNTCRVCHRIDDSSRPLQRSTRRVEDEDHHPRSTGMDTSYTLPLSQSSTKLLSSLALENSERPYATNKTNNLNKTIPEINNKRTTPNPRRSGLQCANCQTQTTTLWRRNTEGDPVCNACGLYFKLHHIARPLNMVKEGIQTRRRKQRNTNGNSIIKSKQNKHINTFTSVNDTKTLVSELNLKHNLTKTSDEYNTRQDNYQCGDLYPSHLHLVHHTYPSAFEQHQRFSSQQQQQQQLEITTNGFDAELYAREIITSPHSSTGSSAINNNNNNNNNEEQHLNVISTANSNQP</sequence>
<dbReference type="GO" id="GO:0008270">
    <property type="term" value="F:zinc ion binding"/>
    <property type="evidence" value="ECO:0007669"/>
    <property type="project" value="UniProtKB-KW"/>
</dbReference>
<dbReference type="EMBL" id="CAJOBB010000848">
    <property type="protein sequence ID" value="CAF3763907.1"/>
    <property type="molecule type" value="Genomic_DNA"/>
</dbReference>
<dbReference type="InterPro" id="IPR000679">
    <property type="entry name" value="Znf_GATA"/>
</dbReference>
<dbReference type="GO" id="GO:0000978">
    <property type="term" value="F:RNA polymerase II cis-regulatory region sequence-specific DNA binding"/>
    <property type="evidence" value="ECO:0007669"/>
    <property type="project" value="TreeGrafter"/>
</dbReference>
<name>A0A814JT30_9BILA</name>
<feature type="domain" description="GATA-type" evidence="11">
    <location>
        <begin position="330"/>
        <end position="383"/>
    </location>
</feature>
<evidence type="ECO:0000256" key="9">
    <source>
        <dbReference type="PROSITE-ProRule" id="PRU00094"/>
    </source>
</evidence>
<keyword evidence="4" id="KW-0862">Zinc</keyword>
<feature type="domain" description="GATA-type" evidence="11">
    <location>
        <begin position="215"/>
        <end position="268"/>
    </location>
</feature>
<evidence type="ECO:0000256" key="3">
    <source>
        <dbReference type="ARBA" id="ARBA00022771"/>
    </source>
</evidence>
<feature type="region of interest" description="Disordered" evidence="10">
    <location>
        <begin position="497"/>
        <end position="516"/>
    </location>
</feature>
<dbReference type="PROSITE" id="PS50114">
    <property type="entry name" value="GATA_ZN_FINGER_2"/>
    <property type="match status" value="2"/>
</dbReference>
<evidence type="ECO:0000313" key="14">
    <source>
        <dbReference type="Proteomes" id="UP000663860"/>
    </source>
</evidence>
<keyword evidence="3 9" id="KW-0863">Zinc-finger</keyword>
<dbReference type="AlphaFoldDB" id="A0A814JT30"/>
<keyword evidence="6" id="KW-0238">DNA-binding</keyword>
<reference evidence="12" key="1">
    <citation type="submission" date="2021-02" db="EMBL/GenBank/DDBJ databases">
        <authorList>
            <person name="Nowell W R."/>
        </authorList>
    </citation>
    <scope>NUCLEOTIDE SEQUENCE</scope>
</reference>
<dbReference type="Pfam" id="PF00320">
    <property type="entry name" value="GATA"/>
    <property type="match status" value="2"/>
</dbReference>
<evidence type="ECO:0000256" key="2">
    <source>
        <dbReference type="ARBA" id="ARBA00022723"/>
    </source>
</evidence>
<evidence type="ECO:0000256" key="6">
    <source>
        <dbReference type="ARBA" id="ARBA00023125"/>
    </source>
</evidence>
<dbReference type="SMART" id="SM00401">
    <property type="entry name" value="ZnF_GATA"/>
    <property type="match status" value="2"/>
</dbReference>
<comment type="caution">
    <text evidence="12">The sequence shown here is derived from an EMBL/GenBank/DDBJ whole genome shotgun (WGS) entry which is preliminary data.</text>
</comment>
<evidence type="ECO:0000256" key="10">
    <source>
        <dbReference type="SAM" id="MobiDB-lite"/>
    </source>
</evidence>
<evidence type="ECO:0000256" key="4">
    <source>
        <dbReference type="ARBA" id="ARBA00022833"/>
    </source>
</evidence>
<keyword evidence="5" id="KW-0805">Transcription regulation</keyword>
<organism evidence="12 14">
    <name type="scientific">Adineta steineri</name>
    <dbReference type="NCBI Taxonomy" id="433720"/>
    <lineage>
        <taxon>Eukaryota</taxon>
        <taxon>Metazoa</taxon>
        <taxon>Spiralia</taxon>
        <taxon>Gnathifera</taxon>
        <taxon>Rotifera</taxon>
        <taxon>Eurotatoria</taxon>
        <taxon>Bdelloidea</taxon>
        <taxon>Adinetida</taxon>
        <taxon>Adinetidae</taxon>
        <taxon>Adineta</taxon>
    </lineage>
</organism>
<dbReference type="Gene3D" id="3.30.50.10">
    <property type="entry name" value="Erythroid Transcription Factor GATA-1, subunit A"/>
    <property type="match status" value="2"/>
</dbReference>
<dbReference type="PROSITE" id="PS00344">
    <property type="entry name" value="GATA_ZN_FINGER_1"/>
    <property type="match status" value="1"/>
</dbReference>
<keyword evidence="8" id="KW-0539">Nucleus</keyword>
<evidence type="ECO:0000256" key="1">
    <source>
        <dbReference type="ARBA" id="ARBA00004123"/>
    </source>
</evidence>
<dbReference type="GO" id="GO:0045165">
    <property type="term" value="P:cell fate commitment"/>
    <property type="evidence" value="ECO:0007669"/>
    <property type="project" value="TreeGrafter"/>
</dbReference>
<dbReference type="GO" id="GO:0005634">
    <property type="term" value="C:nucleus"/>
    <property type="evidence" value="ECO:0007669"/>
    <property type="project" value="UniProtKB-SubCell"/>
</dbReference>
<dbReference type="EMBL" id="CAJNOE010000199">
    <property type="protein sequence ID" value="CAF1039813.1"/>
    <property type="molecule type" value="Genomic_DNA"/>
</dbReference>
<feature type="region of interest" description="Disordered" evidence="10">
    <location>
        <begin position="18"/>
        <end position="53"/>
    </location>
</feature>
<dbReference type="PANTHER" id="PTHR10071">
    <property type="entry name" value="TRANSCRIPTION FACTOR GATA FAMILY MEMBER"/>
    <property type="match status" value="1"/>
</dbReference>
<dbReference type="GO" id="GO:0045944">
    <property type="term" value="P:positive regulation of transcription by RNA polymerase II"/>
    <property type="evidence" value="ECO:0007669"/>
    <property type="project" value="TreeGrafter"/>
</dbReference>
<dbReference type="GO" id="GO:0000122">
    <property type="term" value="P:negative regulation of transcription by RNA polymerase II"/>
    <property type="evidence" value="ECO:0007669"/>
    <property type="project" value="TreeGrafter"/>
</dbReference>
<feature type="compositionally biased region" description="Polar residues" evidence="10">
    <location>
        <begin position="323"/>
        <end position="333"/>
    </location>
</feature>
<keyword evidence="2" id="KW-0479">Metal-binding</keyword>
<proteinExistence type="predicted"/>
<evidence type="ECO:0000313" key="13">
    <source>
        <dbReference type="EMBL" id="CAF3763907.1"/>
    </source>
</evidence>
<comment type="subcellular location">
    <subcellularLocation>
        <location evidence="1">Nucleus</location>
    </subcellularLocation>
</comment>
<feature type="region of interest" description="Disordered" evidence="10">
    <location>
        <begin position="256"/>
        <end position="281"/>
    </location>
</feature>
<dbReference type="InterPro" id="IPR013088">
    <property type="entry name" value="Znf_NHR/GATA"/>
</dbReference>
<evidence type="ECO:0000259" key="11">
    <source>
        <dbReference type="PROSITE" id="PS50114"/>
    </source>
</evidence>
<dbReference type="FunFam" id="3.30.50.10:FF:000032">
    <property type="entry name" value="Transcription factor GATA-3"/>
    <property type="match status" value="1"/>
</dbReference>
<keyword evidence="7" id="KW-0804">Transcription</keyword>
<dbReference type="CDD" id="cd00202">
    <property type="entry name" value="ZnF_GATA"/>
    <property type="match status" value="2"/>
</dbReference>
<feature type="region of interest" description="Disordered" evidence="10">
    <location>
        <begin position="306"/>
        <end position="333"/>
    </location>
</feature>
<dbReference type="InterPro" id="IPR039355">
    <property type="entry name" value="Transcription_factor_GATA"/>
</dbReference>
<feature type="compositionally biased region" description="Polar residues" evidence="10">
    <location>
        <begin position="497"/>
        <end position="506"/>
    </location>
</feature>
<evidence type="ECO:0000256" key="5">
    <source>
        <dbReference type="ARBA" id="ARBA00023015"/>
    </source>
</evidence>
<feature type="compositionally biased region" description="Basic and acidic residues" evidence="10">
    <location>
        <begin position="263"/>
        <end position="272"/>
    </location>
</feature>